<proteinExistence type="inferred from homology"/>
<protein>
    <recommendedName>
        <fullName evidence="4">HIN-200 domain-containing protein</fullName>
    </recommendedName>
</protein>
<dbReference type="AlphaFoldDB" id="A0A8C6G463"/>
<name>A0A8C6G463_MUSSI</name>
<evidence type="ECO:0000259" key="4">
    <source>
        <dbReference type="PROSITE" id="PS50834"/>
    </source>
</evidence>
<dbReference type="GO" id="GO:0035458">
    <property type="term" value="P:cellular response to interferon-beta"/>
    <property type="evidence" value="ECO:0007669"/>
    <property type="project" value="InterPro"/>
</dbReference>
<dbReference type="Pfam" id="PF02760">
    <property type="entry name" value="HIN"/>
    <property type="match status" value="1"/>
</dbReference>
<reference evidence="5" key="1">
    <citation type="submission" date="2025-08" db="UniProtKB">
        <authorList>
            <consortium name="Ensembl"/>
        </authorList>
    </citation>
    <scope>IDENTIFICATION</scope>
</reference>
<dbReference type="InterPro" id="IPR040205">
    <property type="entry name" value="HIN-200"/>
</dbReference>
<evidence type="ECO:0000313" key="5">
    <source>
        <dbReference type="Ensembl" id="ENSMSIP00000000019.1"/>
    </source>
</evidence>
<keyword evidence="3" id="KW-0539">Nucleus</keyword>
<dbReference type="GeneTree" id="ENSGT00390000013296"/>
<dbReference type="GO" id="GO:0005829">
    <property type="term" value="C:cytosol"/>
    <property type="evidence" value="ECO:0007669"/>
    <property type="project" value="TreeGrafter"/>
</dbReference>
<sequence>MVLNATDTFEYESSETGKKKMFHATGATLDNLYHMKVFNIDLKEKFTKNKFLLISNYIKNIEFLIIDKDSSVFKVTPDEKIEIPNSLTKNVRETPQISAIQEKTVGKLISGLFVLHKVMSALLKLHCLIEHPLRTMHMNTVGKFMSNSLSNVQYGIHWGHCLTWM</sequence>
<organism evidence="5 6">
    <name type="scientific">Mus spicilegus</name>
    <name type="common">Mound-building mouse</name>
    <dbReference type="NCBI Taxonomy" id="10103"/>
    <lineage>
        <taxon>Eukaryota</taxon>
        <taxon>Metazoa</taxon>
        <taxon>Chordata</taxon>
        <taxon>Craniata</taxon>
        <taxon>Vertebrata</taxon>
        <taxon>Euteleostomi</taxon>
        <taxon>Mammalia</taxon>
        <taxon>Eutheria</taxon>
        <taxon>Euarchontoglires</taxon>
        <taxon>Glires</taxon>
        <taxon>Rodentia</taxon>
        <taxon>Myomorpha</taxon>
        <taxon>Muroidea</taxon>
        <taxon>Muridae</taxon>
        <taxon>Murinae</taxon>
        <taxon>Mus</taxon>
        <taxon>Mus</taxon>
    </lineage>
</organism>
<dbReference type="GO" id="GO:0005654">
    <property type="term" value="C:nucleoplasm"/>
    <property type="evidence" value="ECO:0007669"/>
    <property type="project" value="TreeGrafter"/>
</dbReference>
<accession>A0A8C6G463</accession>
<comment type="similarity">
    <text evidence="2">Belongs to the HIN-200 family.</text>
</comment>
<evidence type="ECO:0000313" key="6">
    <source>
        <dbReference type="Proteomes" id="UP000694415"/>
    </source>
</evidence>
<evidence type="ECO:0000256" key="2">
    <source>
        <dbReference type="ARBA" id="ARBA00008647"/>
    </source>
</evidence>
<evidence type="ECO:0000256" key="3">
    <source>
        <dbReference type="ARBA" id="ARBA00023242"/>
    </source>
</evidence>
<dbReference type="SUPFAM" id="SSF159141">
    <property type="entry name" value="HIN-2000 domain-like"/>
    <property type="match status" value="1"/>
</dbReference>
<feature type="domain" description="HIN-200" evidence="4">
    <location>
        <begin position="1"/>
        <end position="117"/>
    </location>
</feature>
<keyword evidence="6" id="KW-1185">Reference proteome</keyword>
<dbReference type="PANTHER" id="PTHR12200">
    <property type="entry name" value="INTERFERON-INDUCIBLE PROTEIN AIM2 FAMILY MEMBER"/>
    <property type="match status" value="1"/>
</dbReference>
<dbReference type="GO" id="GO:0003690">
    <property type="term" value="F:double-stranded DNA binding"/>
    <property type="evidence" value="ECO:0007669"/>
    <property type="project" value="TreeGrafter"/>
</dbReference>
<dbReference type="GO" id="GO:0002218">
    <property type="term" value="P:activation of innate immune response"/>
    <property type="evidence" value="ECO:0007669"/>
    <property type="project" value="InterPro"/>
</dbReference>
<dbReference type="GO" id="GO:0005730">
    <property type="term" value="C:nucleolus"/>
    <property type="evidence" value="ECO:0007669"/>
    <property type="project" value="TreeGrafter"/>
</dbReference>
<dbReference type="InterPro" id="IPR012340">
    <property type="entry name" value="NA-bd_OB-fold"/>
</dbReference>
<dbReference type="InterPro" id="IPR004021">
    <property type="entry name" value="HIN200/IF120x"/>
</dbReference>
<dbReference type="Gene3D" id="2.40.50.140">
    <property type="entry name" value="Nucleic acid-binding proteins"/>
    <property type="match status" value="1"/>
</dbReference>
<comment type="subcellular location">
    <subcellularLocation>
        <location evidence="1">Nucleus</location>
    </subcellularLocation>
</comment>
<dbReference type="PANTHER" id="PTHR12200:SF25">
    <property type="entry name" value="PYRIN AND HIN DOMAIN-CONTAINING PROTEIN 1"/>
    <property type="match status" value="1"/>
</dbReference>
<evidence type="ECO:0000256" key="1">
    <source>
        <dbReference type="ARBA" id="ARBA00004123"/>
    </source>
</evidence>
<reference evidence="5" key="2">
    <citation type="submission" date="2025-09" db="UniProtKB">
        <authorList>
            <consortium name="Ensembl"/>
        </authorList>
    </citation>
    <scope>IDENTIFICATION</scope>
</reference>
<dbReference type="Ensembl" id="ENSMSIT00000000023.1">
    <property type="protein sequence ID" value="ENSMSIP00000000019.1"/>
    <property type="gene ID" value="ENSMSIG00000000023.1"/>
</dbReference>
<dbReference type="PROSITE" id="PS50834">
    <property type="entry name" value="HIN_200"/>
    <property type="match status" value="1"/>
</dbReference>
<dbReference type="Proteomes" id="UP000694415">
    <property type="component" value="Unplaced"/>
</dbReference>